<evidence type="ECO:0000256" key="1">
    <source>
        <dbReference type="ARBA" id="ARBA00004651"/>
    </source>
</evidence>
<feature type="transmembrane region" description="Helical" evidence="8">
    <location>
        <begin position="81"/>
        <end position="106"/>
    </location>
</feature>
<dbReference type="GO" id="GO:0005886">
    <property type="term" value="C:plasma membrane"/>
    <property type="evidence" value="ECO:0007669"/>
    <property type="project" value="UniProtKB-SubCell"/>
</dbReference>
<feature type="transmembrane region" description="Helical" evidence="8">
    <location>
        <begin position="7"/>
        <end position="24"/>
    </location>
</feature>
<dbReference type="GO" id="GO:0008360">
    <property type="term" value="P:regulation of cell shape"/>
    <property type="evidence" value="ECO:0007669"/>
    <property type="project" value="UniProtKB-KW"/>
</dbReference>
<dbReference type="PANTHER" id="PTHR47019">
    <property type="entry name" value="LIPID II FLIPPASE MURJ"/>
    <property type="match status" value="1"/>
</dbReference>
<name>A0A917Q108_9BACI</name>
<feature type="transmembrane region" description="Helical" evidence="8">
    <location>
        <begin position="403"/>
        <end position="423"/>
    </location>
</feature>
<protein>
    <submittedName>
        <fullName evidence="9">Lipid II flippase MurJ</fullName>
    </submittedName>
</protein>
<evidence type="ECO:0000256" key="3">
    <source>
        <dbReference type="ARBA" id="ARBA00022692"/>
    </source>
</evidence>
<dbReference type="AlphaFoldDB" id="A0A917Q108"/>
<dbReference type="NCBIfam" id="TIGR01695">
    <property type="entry name" value="murJ_mviN"/>
    <property type="match status" value="1"/>
</dbReference>
<keyword evidence="10" id="KW-1185">Reference proteome</keyword>
<dbReference type="GO" id="GO:0015648">
    <property type="term" value="F:lipid-linked peptidoglycan transporter activity"/>
    <property type="evidence" value="ECO:0007669"/>
    <property type="project" value="TreeGrafter"/>
</dbReference>
<comment type="subcellular location">
    <subcellularLocation>
        <location evidence="1">Cell membrane</location>
        <topology evidence="1">Multi-pass membrane protein</topology>
    </subcellularLocation>
</comment>
<evidence type="ECO:0000256" key="2">
    <source>
        <dbReference type="ARBA" id="ARBA00022475"/>
    </source>
</evidence>
<evidence type="ECO:0000313" key="10">
    <source>
        <dbReference type="Proteomes" id="UP000658382"/>
    </source>
</evidence>
<evidence type="ECO:0000256" key="6">
    <source>
        <dbReference type="ARBA" id="ARBA00022989"/>
    </source>
</evidence>
<dbReference type="EMBL" id="BMNQ01000055">
    <property type="protein sequence ID" value="GGK04680.1"/>
    <property type="molecule type" value="Genomic_DNA"/>
</dbReference>
<dbReference type="InterPro" id="IPR004268">
    <property type="entry name" value="MurJ"/>
</dbReference>
<feature type="transmembrane region" description="Helical" evidence="8">
    <location>
        <begin position="268"/>
        <end position="286"/>
    </location>
</feature>
<evidence type="ECO:0000256" key="4">
    <source>
        <dbReference type="ARBA" id="ARBA00022960"/>
    </source>
</evidence>
<evidence type="ECO:0000256" key="8">
    <source>
        <dbReference type="SAM" id="Phobius"/>
    </source>
</evidence>
<keyword evidence="4" id="KW-0133">Cell shape</keyword>
<feature type="transmembrane region" description="Helical" evidence="8">
    <location>
        <begin position="461"/>
        <end position="485"/>
    </location>
</feature>
<dbReference type="InterPro" id="IPR051050">
    <property type="entry name" value="Lipid_II_flippase_MurJ/MviN"/>
</dbReference>
<dbReference type="Pfam" id="PF03023">
    <property type="entry name" value="MurJ"/>
    <property type="match status" value="1"/>
</dbReference>
<keyword evidence="3 8" id="KW-0812">Transmembrane</keyword>
<reference evidence="9" key="2">
    <citation type="submission" date="2020-09" db="EMBL/GenBank/DDBJ databases">
        <authorList>
            <person name="Sun Q."/>
            <person name="Ohkuma M."/>
        </authorList>
    </citation>
    <scope>NUCLEOTIDE SEQUENCE</scope>
    <source>
        <strain evidence="9">JCM 12580</strain>
    </source>
</reference>
<feature type="transmembrane region" description="Helical" evidence="8">
    <location>
        <begin position="375"/>
        <end position="397"/>
    </location>
</feature>
<feature type="transmembrane region" description="Helical" evidence="8">
    <location>
        <begin position="223"/>
        <end position="243"/>
    </location>
</feature>
<dbReference type="RefSeq" id="WP_188633809.1">
    <property type="nucleotide sequence ID" value="NZ_BMNQ01000055.1"/>
</dbReference>
<reference evidence="9" key="1">
    <citation type="journal article" date="2014" name="Int. J. Syst. Evol. Microbiol.">
        <title>Complete genome sequence of Corynebacterium casei LMG S-19264T (=DSM 44701T), isolated from a smear-ripened cheese.</title>
        <authorList>
            <consortium name="US DOE Joint Genome Institute (JGI-PGF)"/>
            <person name="Walter F."/>
            <person name="Albersmeier A."/>
            <person name="Kalinowski J."/>
            <person name="Ruckert C."/>
        </authorList>
    </citation>
    <scope>NUCLEOTIDE SEQUENCE</scope>
    <source>
        <strain evidence="9">JCM 12580</strain>
    </source>
</reference>
<feature type="transmembrane region" description="Helical" evidence="8">
    <location>
        <begin position="44"/>
        <end position="69"/>
    </location>
</feature>
<dbReference type="PRINTS" id="PR01806">
    <property type="entry name" value="VIRFACTRMVIN"/>
</dbReference>
<evidence type="ECO:0000313" key="9">
    <source>
        <dbReference type="EMBL" id="GGK04680.1"/>
    </source>
</evidence>
<feature type="transmembrane region" description="Helical" evidence="8">
    <location>
        <begin position="307"/>
        <end position="331"/>
    </location>
</feature>
<evidence type="ECO:0000256" key="5">
    <source>
        <dbReference type="ARBA" id="ARBA00022984"/>
    </source>
</evidence>
<proteinExistence type="predicted"/>
<feature type="transmembrane region" description="Helical" evidence="8">
    <location>
        <begin position="343"/>
        <end position="363"/>
    </location>
</feature>
<dbReference type="Proteomes" id="UP000658382">
    <property type="component" value="Unassembled WGS sequence"/>
</dbReference>
<keyword evidence="5" id="KW-0573">Peptidoglycan synthesis</keyword>
<feature type="transmembrane region" description="Helical" evidence="8">
    <location>
        <begin position="126"/>
        <end position="146"/>
    </location>
</feature>
<gene>
    <name evidence="9" type="primary">mviN-1</name>
    <name evidence="9" type="ORF">GCM10007063_28770</name>
</gene>
<organism evidence="9 10">
    <name type="scientific">Lentibacillus kapialis</name>
    <dbReference type="NCBI Taxonomy" id="340214"/>
    <lineage>
        <taxon>Bacteria</taxon>
        <taxon>Bacillati</taxon>
        <taxon>Bacillota</taxon>
        <taxon>Bacilli</taxon>
        <taxon>Bacillales</taxon>
        <taxon>Bacillaceae</taxon>
        <taxon>Lentibacillus</taxon>
    </lineage>
</organism>
<comment type="caution">
    <text evidence="9">The sequence shown here is derived from an EMBL/GenBank/DDBJ whole genome shotgun (WGS) entry which is preliminary data.</text>
</comment>
<evidence type="ECO:0000256" key="7">
    <source>
        <dbReference type="ARBA" id="ARBA00023136"/>
    </source>
</evidence>
<dbReference type="PANTHER" id="PTHR47019:SF1">
    <property type="entry name" value="LIPID II FLIPPASE MURJ"/>
    <property type="match status" value="1"/>
</dbReference>
<dbReference type="GO" id="GO:0034204">
    <property type="term" value="P:lipid translocation"/>
    <property type="evidence" value="ECO:0007669"/>
    <property type="project" value="TreeGrafter"/>
</dbReference>
<feature type="transmembrane region" description="Helical" evidence="8">
    <location>
        <begin position="158"/>
        <end position="177"/>
    </location>
</feature>
<sequence length="486" mass="53486">MLQSRFLKLLGAVTAINIIARLFGFFREVFIGYQYGTSYQADSIITAFTIPNFLYLVLGGAVTTAFISVYSKLTGTRKNDFASTMFTVLTTVVGVLTILFMLFPAFWMELFFSGMSAHALELSSNLFVITAPSTLFLVVGIALSGLHNVNGNYRLSTFSTLFFNGIYLVIGAGLTPWLMAYSYAIGATLGAAIMCLFLIYYMFKLKLMPLKPKMVRMSENTRFIKLALPLVLGGATMQFYLLIQRMFASSLNDGGIAVLNYASKMTQFPQAVLMASVTTIVYPMLAKAAGEGDAKRISEAYKKGFRLLTLILIPASLFILIYAEDIITFIFQYGHFNQNSTNATYPLLQIYAAAIASLALNTYITRFFYALEKTVLPVVLNVFSIFGINILVIVIYIDEFGPAAIALGTVISAIVNMLLLMICAKWKLGLKVSNLGYIIKLIPYTLVSGFALWAVSMIPLMYVLVSLICGTVALSLIIGSALKFVR</sequence>
<accession>A0A917Q108</accession>
<keyword evidence="2" id="KW-1003">Cell membrane</keyword>
<keyword evidence="6 8" id="KW-1133">Transmembrane helix</keyword>
<keyword evidence="7 8" id="KW-0472">Membrane</keyword>
<feature type="transmembrane region" description="Helical" evidence="8">
    <location>
        <begin position="435"/>
        <end position="455"/>
    </location>
</feature>
<dbReference type="GO" id="GO:0009252">
    <property type="term" value="P:peptidoglycan biosynthetic process"/>
    <property type="evidence" value="ECO:0007669"/>
    <property type="project" value="UniProtKB-KW"/>
</dbReference>
<feature type="transmembrane region" description="Helical" evidence="8">
    <location>
        <begin position="183"/>
        <end position="203"/>
    </location>
</feature>